<comment type="caution">
    <text evidence="2">The sequence shown here is derived from an EMBL/GenBank/DDBJ whole genome shotgun (WGS) entry which is preliminary data.</text>
</comment>
<dbReference type="RefSeq" id="WP_264850729.1">
    <property type="nucleotide sequence ID" value="NZ_BRXR01000001.1"/>
</dbReference>
<keyword evidence="1" id="KW-1133">Transmembrane helix</keyword>
<feature type="transmembrane region" description="Helical" evidence="1">
    <location>
        <begin position="7"/>
        <end position="33"/>
    </location>
</feature>
<sequence>MKKTINMLGWVSVFITILALVCTILTTYHFTYIKYFNDYYTLQWCLFFTMLIWGIKTFDIKASLNNIMYTIICILMAAGTIFFMYMKVY</sequence>
<keyword evidence="1" id="KW-0472">Membrane</keyword>
<protein>
    <submittedName>
        <fullName evidence="2">Uncharacterized protein</fullName>
    </submittedName>
</protein>
<proteinExistence type="predicted"/>
<evidence type="ECO:0000256" key="1">
    <source>
        <dbReference type="SAM" id="Phobius"/>
    </source>
</evidence>
<gene>
    <name evidence="2" type="ORF">bsdE14_28440</name>
</gene>
<dbReference type="Proteomes" id="UP001208567">
    <property type="component" value="Unassembled WGS sequence"/>
</dbReference>
<organism evidence="2 3">
    <name type="scientific">Clostridium omnivorum</name>
    <dbReference type="NCBI Taxonomy" id="1604902"/>
    <lineage>
        <taxon>Bacteria</taxon>
        <taxon>Bacillati</taxon>
        <taxon>Bacillota</taxon>
        <taxon>Clostridia</taxon>
        <taxon>Eubacteriales</taxon>
        <taxon>Clostridiaceae</taxon>
        <taxon>Clostridium</taxon>
    </lineage>
</organism>
<reference evidence="2 3" key="1">
    <citation type="journal article" date="2024" name="Int. J. Syst. Evol. Microbiol.">
        <title>Clostridium omnivorum sp. nov., isolated from anoxic soil under the treatment of reductive soil disinfestation.</title>
        <authorList>
            <person name="Ueki A."/>
            <person name="Tonouchi A."/>
            <person name="Kaku N."/>
            <person name="Honma S."/>
            <person name="Ueki K."/>
        </authorList>
    </citation>
    <scope>NUCLEOTIDE SEQUENCE [LARGE SCALE GENOMIC DNA]</scope>
    <source>
        <strain evidence="2 3">E14</strain>
    </source>
</reference>
<evidence type="ECO:0000313" key="2">
    <source>
        <dbReference type="EMBL" id="GLC31434.1"/>
    </source>
</evidence>
<keyword evidence="3" id="KW-1185">Reference proteome</keyword>
<dbReference type="EMBL" id="BRXR01000001">
    <property type="protein sequence ID" value="GLC31434.1"/>
    <property type="molecule type" value="Genomic_DNA"/>
</dbReference>
<keyword evidence="1" id="KW-0812">Transmembrane</keyword>
<evidence type="ECO:0000313" key="3">
    <source>
        <dbReference type="Proteomes" id="UP001208567"/>
    </source>
</evidence>
<feature type="transmembrane region" description="Helical" evidence="1">
    <location>
        <begin position="67"/>
        <end position="86"/>
    </location>
</feature>
<name>A0ABQ5N8M0_9CLOT</name>
<accession>A0ABQ5N8M0</accession>
<feature type="transmembrane region" description="Helical" evidence="1">
    <location>
        <begin position="39"/>
        <end position="55"/>
    </location>
</feature>